<evidence type="ECO:0000256" key="1">
    <source>
        <dbReference type="ARBA" id="ARBA00004123"/>
    </source>
</evidence>
<evidence type="ECO:0000259" key="11">
    <source>
        <dbReference type="Pfam" id="PF23233"/>
    </source>
</evidence>
<dbReference type="FunFam" id="1.25.40.10:FF:000072">
    <property type="entry name" value="Crooked neck-like protein 1"/>
    <property type="match status" value="1"/>
</dbReference>
<evidence type="ECO:0000256" key="9">
    <source>
        <dbReference type="SAM" id="MobiDB-lite"/>
    </source>
</evidence>
<dbReference type="GO" id="GO:0000974">
    <property type="term" value="C:Prp19 complex"/>
    <property type="evidence" value="ECO:0007669"/>
    <property type="project" value="TreeGrafter"/>
</dbReference>
<dbReference type="Proteomes" id="UP000693970">
    <property type="component" value="Unassembled WGS sequence"/>
</dbReference>
<dbReference type="Pfam" id="PF23231">
    <property type="entry name" value="HAT_Syf1_CNRKL1_C"/>
    <property type="match status" value="1"/>
</dbReference>
<dbReference type="InterPro" id="IPR055430">
    <property type="entry name" value="HAT_Syf1_CNRKL1_C"/>
</dbReference>
<reference evidence="12" key="1">
    <citation type="journal article" date="2021" name="Sci. Rep.">
        <title>Diploid genomic architecture of Nitzschia inconspicua, an elite biomass production diatom.</title>
        <authorList>
            <person name="Oliver A."/>
            <person name="Podell S."/>
            <person name="Pinowska A."/>
            <person name="Traller J.C."/>
            <person name="Smith S.R."/>
            <person name="McClure R."/>
            <person name="Beliaev A."/>
            <person name="Bohutskyi P."/>
            <person name="Hill E.A."/>
            <person name="Rabines A."/>
            <person name="Zheng H."/>
            <person name="Allen L.Z."/>
            <person name="Kuo A."/>
            <person name="Grigoriev I.V."/>
            <person name="Allen A.E."/>
            <person name="Hazlebeck D."/>
            <person name="Allen E.E."/>
        </authorList>
    </citation>
    <scope>NUCLEOTIDE SEQUENCE</scope>
    <source>
        <strain evidence="12">Hildebrandi</strain>
    </source>
</reference>
<dbReference type="Pfam" id="PF23233">
    <property type="entry name" value="HAT_Syf1_CNRKL1_N"/>
    <property type="match status" value="1"/>
</dbReference>
<dbReference type="InterPro" id="IPR045075">
    <property type="entry name" value="Syf1-like"/>
</dbReference>
<evidence type="ECO:0000256" key="5">
    <source>
        <dbReference type="ARBA" id="ARBA00023187"/>
    </source>
</evidence>
<evidence type="ECO:0000256" key="2">
    <source>
        <dbReference type="ARBA" id="ARBA00008644"/>
    </source>
</evidence>
<gene>
    <name evidence="12" type="ORF">IV203_036573</name>
</gene>
<keyword evidence="5" id="KW-0508">mRNA splicing</keyword>
<comment type="caution">
    <text evidence="12">The sequence shown here is derived from an EMBL/GenBank/DDBJ whole genome shotgun (WGS) entry which is preliminary data.</text>
</comment>
<dbReference type="AlphaFoldDB" id="A0A9K3LG61"/>
<reference evidence="12" key="2">
    <citation type="submission" date="2021-04" db="EMBL/GenBank/DDBJ databases">
        <authorList>
            <person name="Podell S."/>
        </authorList>
    </citation>
    <scope>NUCLEOTIDE SEQUENCE</scope>
    <source>
        <strain evidence="12">Hildebrandi</strain>
    </source>
</reference>
<evidence type="ECO:0000256" key="8">
    <source>
        <dbReference type="PROSITE-ProRule" id="PRU00339"/>
    </source>
</evidence>
<evidence type="ECO:0000256" key="4">
    <source>
        <dbReference type="ARBA" id="ARBA00022737"/>
    </source>
</evidence>
<keyword evidence="8" id="KW-0802">TPR repeat</keyword>
<name>A0A9K3LG61_9STRA</name>
<evidence type="ECO:0000256" key="6">
    <source>
        <dbReference type="ARBA" id="ARBA00023242"/>
    </source>
</evidence>
<evidence type="ECO:0000313" key="12">
    <source>
        <dbReference type="EMBL" id="KAG7361472.1"/>
    </source>
</evidence>
<proteinExistence type="inferred from homology"/>
<dbReference type="PANTHER" id="PTHR11246:SF3">
    <property type="entry name" value="CROOKED NECK-LIKE PROTEIN 1"/>
    <property type="match status" value="1"/>
</dbReference>
<dbReference type="OrthoDB" id="541719at2759"/>
<keyword evidence="6" id="KW-0539">Nucleus</keyword>
<comment type="subcellular location">
    <subcellularLocation>
        <location evidence="1">Nucleus</location>
    </subcellularLocation>
</comment>
<dbReference type="GO" id="GO:0000245">
    <property type="term" value="P:spliceosomal complex assembly"/>
    <property type="evidence" value="ECO:0007669"/>
    <property type="project" value="TreeGrafter"/>
</dbReference>
<feature type="repeat" description="TPR" evidence="8">
    <location>
        <begin position="70"/>
        <end position="103"/>
    </location>
</feature>
<dbReference type="GO" id="GO:0071014">
    <property type="term" value="C:post-mRNA release spliceosomal complex"/>
    <property type="evidence" value="ECO:0007669"/>
    <property type="project" value="TreeGrafter"/>
</dbReference>
<feature type="compositionally biased region" description="Acidic residues" evidence="9">
    <location>
        <begin position="694"/>
        <end position="706"/>
    </location>
</feature>
<keyword evidence="4" id="KW-0677">Repeat</keyword>
<comment type="function">
    <text evidence="7">Involved in pre-mRNA splicing and cell cycle progression. Required for the spliceosome assembly and initiation of the DNA replication.</text>
</comment>
<dbReference type="InterPro" id="IPR019734">
    <property type="entry name" value="TPR_rpt"/>
</dbReference>
<dbReference type="GO" id="GO:0071011">
    <property type="term" value="C:precatalytic spliceosome"/>
    <property type="evidence" value="ECO:0007669"/>
    <property type="project" value="TreeGrafter"/>
</dbReference>
<protein>
    <submittedName>
        <fullName evidence="12">HAT Half-A-TPR repeat containing protein</fullName>
    </submittedName>
</protein>
<evidence type="ECO:0000259" key="10">
    <source>
        <dbReference type="Pfam" id="PF23231"/>
    </source>
</evidence>
<feature type="region of interest" description="Disordered" evidence="9">
    <location>
        <begin position="686"/>
        <end position="706"/>
    </location>
</feature>
<feature type="domain" description="Pre-mRNA-splicing factor Syf1/CRNKL1-like C-terminal HAT-repeats" evidence="10">
    <location>
        <begin position="468"/>
        <end position="559"/>
    </location>
</feature>
<organism evidence="12 13">
    <name type="scientific">Nitzschia inconspicua</name>
    <dbReference type="NCBI Taxonomy" id="303405"/>
    <lineage>
        <taxon>Eukaryota</taxon>
        <taxon>Sar</taxon>
        <taxon>Stramenopiles</taxon>
        <taxon>Ochrophyta</taxon>
        <taxon>Bacillariophyta</taxon>
        <taxon>Bacillariophyceae</taxon>
        <taxon>Bacillariophycidae</taxon>
        <taxon>Bacillariales</taxon>
        <taxon>Bacillariaceae</taxon>
        <taxon>Nitzschia</taxon>
    </lineage>
</organism>
<dbReference type="InterPro" id="IPR003107">
    <property type="entry name" value="HAT"/>
</dbReference>
<evidence type="ECO:0000313" key="13">
    <source>
        <dbReference type="Proteomes" id="UP000693970"/>
    </source>
</evidence>
<dbReference type="SMART" id="SM00386">
    <property type="entry name" value="HAT"/>
    <property type="match status" value="14"/>
</dbReference>
<dbReference type="EMBL" id="JAGRRH010000013">
    <property type="protein sequence ID" value="KAG7361472.1"/>
    <property type="molecule type" value="Genomic_DNA"/>
</dbReference>
<evidence type="ECO:0000256" key="7">
    <source>
        <dbReference type="ARBA" id="ARBA00037040"/>
    </source>
</evidence>
<dbReference type="GO" id="GO:0071007">
    <property type="term" value="C:U2-type catalytic step 2 spliceosome"/>
    <property type="evidence" value="ECO:0007669"/>
    <property type="project" value="TreeGrafter"/>
</dbReference>
<feature type="domain" description="Pre-mRNA-splicing factor Syf1-like N-terminal HAT-repeats" evidence="11">
    <location>
        <begin position="58"/>
        <end position="205"/>
    </location>
</feature>
<sequence length="706" mass="83960">MSRNSGLVKNRAPAPIQISAEQILREAADRQESIKVDPVIQIHDAEEYQSYLRDRRKHFEDNIRYRREHIGNWVKYAKLEEEHKEFERARSIFERALEVEPRSGELWLRYAEFEMRNEFINHARNVLDRAVQLLPRVDFLWYKYVYMEELVRDIPKCRAVFERWMKWMPDDNAWLAYARFETRVGAGAPLDRAEAVMRRYVNVYPSAKAFLKFSKWAEFEAKNIDLARTILEACLSELEPEESRQARVFQRFASFEERQGEYERARVIYKHAIKLLRLADIQVDPKKVEKEEDITEWEIERRKELYKAYLSFEKKHGDRKGIEQVLLIKQRREYNDRVENDPHDYDAWFEFAKLEEDNSASLDNHDPAAVREVYERAVAQVPPTTNNKDHWRRYIYLWIYYATYEELTNGDMERAAEIYQTCLNIIPHKHFSFSKIWINAAKVYVRMKNLPLARKILGRAIGLCGKEKIFKEYIALELSLGEIDRCRSLYNNYLKAMPENCAAWTKYAELEKSLGETDRCRAILELAVSQPSLDMPEVLWKTYIDFEIDEGEGDHARRLYERLLERTNHVKVWISYAQFEGSEIGMGMPKAREVMEKAYDMLKDEGLKDERVLLLDAWRVLEQQNGDSEHVGKVEAKLPRRIKRKRMRKDEDGNDLGWEEYFDYQFPDDDDQGASNLKILEMAAKWKRRRQDGSDDGSDDDSDMED</sequence>
<keyword evidence="3" id="KW-0507">mRNA processing</keyword>
<dbReference type="InterPro" id="IPR055433">
    <property type="entry name" value="HAT_Syf1-like_N"/>
</dbReference>
<dbReference type="PROSITE" id="PS50005">
    <property type="entry name" value="TPR"/>
    <property type="match status" value="1"/>
</dbReference>
<evidence type="ECO:0000256" key="3">
    <source>
        <dbReference type="ARBA" id="ARBA00022664"/>
    </source>
</evidence>
<keyword evidence="13" id="KW-1185">Reference proteome</keyword>
<dbReference type="Pfam" id="PF23240">
    <property type="entry name" value="HAT_PRP39_N"/>
    <property type="match status" value="1"/>
</dbReference>
<dbReference type="PANTHER" id="PTHR11246">
    <property type="entry name" value="PRE-MRNA SPLICING FACTOR"/>
    <property type="match status" value="1"/>
</dbReference>
<accession>A0A9K3LG61</accession>
<comment type="similarity">
    <text evidence="2">Belongs to the crooked-neck family.</text>
</comment>